<dbReference type="RefSeq" id="WP_183857098.1">
    <property type="nucleotide sequence ID" value="NZ_JACHOO010000006.1"/>
</dbReference>
<dbReference type="EMBL" id="JACHOO010000006">
    <property type="protein sequence ID" value="MBB5753885.1"/>
    <property type="molecule type" value="Genomic_DNA"/>
</dbReference>
<feature type="compositionally biased region" description="Pro residues" evidence="1">
    <location>
        <begin position="636"/>
        <end position="654"/>
    </location>
</feature>
<evidence type="ECO:0000256" key="2">
    <source>
        <dbReference type="SAM" id="Phobius"/>
    </source>
</evidence>
<feature type="transmembrane region" description="Helical" evidence="2">
    <location>
        <begin position="314"/>
        <end position="347"/>
    </location>
</feature>
<evidence type="ECO:0000313" key="3">
    <source>
        <dbReference type="EMBL" id="MBB5753885.1"/>
    </source>
</evidence>
<keyword evidence="2" id="KW-0812">Transmembrane</keyword>
<proteinExistence type="predicted"/>
<keyword evidence="2" id="KW-0472">Membrane</keyword>
<gene>
    <name evidence="3" type="ORF">GGQ63_002960</name>
</gene>
<protein>
    <submittedName>
        <fullName evidence="3">Uncharacterized protein</fullName>
    </submittedName>
</protein>
<feature type="transmembrane region" description="Helical" evidence="2">
    <location>
        <begin position="204"/>
        <end position="222"/>
    </location>
</feature>
<organism evidence="3 4">
    <name type="scientific">Prosthecomicrobium pneumaticum</name>
    <dbReference type="NCBI Taxonomy" id="81895"/>
    <lineage>
        <taxon>Bacteria</taxon>
        <taxon>Pseudomonadati</taxon>
        <taxon>Pseudomonadota</taxon>
        <taxon>Alphaproteobacteria</taxon>
        <taxon>Hyphomicrobiales</taxon>
        <taxon>Kaistiaceae</taxon>
        <taxon>Prosthecomicrobium</taxon>
    </lineage>
</organism>
<keyword evidence="2" id="KW-1133">Transmembrane helix</keyword>
<sequence length="775" mass="81076">MADAAHAGTAAALLFAFRAALSIAGLVLVLAGTLPLAPTMPSAGLDPSWRIAINEAVARGLVFGRDVLFTFGPYGSIYTQVYHPATDTMMLAGTALLAVAFGLGLLALGTRWGWARVALAGLALPFALRNDAYLLCVPLLLLVLVCRPVAAAGRGERRLAALAIALLIPATALLTLVKGTFGMAAVLLGGLAFVAALDRAPRRALLGLTAALAALVVFWLCARQPLEALPGYFAGLAPIISGYGPAMGIDGPAWHVALYGAIALLIVIAVVAGFGRRIAALPNALLALGVAGGFFIAFKAGFIRHPGHAPICGGYLLFAALALSAGMRPIVALPLVGVAAAGFLAIVSEVVDPSPGSMAARLQSTARNSVSGLATRFGEGYAPHYEAALAAIRAAESLRQQQGTADVLTVEIAALIANGIDWSPRPVIQSYSAYTVDLAARNAQHLAGPSAPDRLYVRLKVIDGRLPSLEDARSWPVIFDRYRFERMEGDFAVFGKRPDPTATRYIPLGEVSAALGEEIAVPSDAGPVWVEIDSRPTLAGRLLDLFYKIRPLRLEVRTDGNGWRSYRHVAAIGRGGFLLSPIFSDAFDVAELATRGDAAPLPRVTAMRLTAPAGLEWAWRRTVVARMSALSISPAGAPPPPPEPTPSTTPPSDPPVGGACVVDALDGAPPRDGTVSIRRGRFDIVGWARLADDAAATPDAIYVLVTGRDGRRTMFATQPAARPDVGSHFGLAGQEAFGFNARIATGSFGPLASLEILSRKGEAWTRCPLGLTVRE</sequence>
<accession>A0A7W9FNG3</accession>
<reference evidence="3 4" key="1">
    <citation type="submission" date="2020-08" db="EMBL/GenBank/DDBJ databases">
        <title>Genomic Encyclopedia of Type Strains, Phase IV (KMG-IV): sequencing the most valuable type-strain genomes for metagenomic binning, comparative biology and taxonomic classification.</title>
        <authorList>
            <person name="Goeker M."/>
        </authorList>
    </citation>
    <scope>NUCLEOTIDE SEQUENCE [LARGE SCALE GENOMIC DNA]</scope>
    <source>
        <strain evidence="3 4">DSM 16268</strain>
    </source>
</reference>
<feature type="transmembrane region" description="Helical" evidence="2">
    <location>
        <begin position="181"/>
        <end position="197"/>
    </location>
</feature>
<feature type="transmembrane region" description="Helical" evidence="2">
    <location>
        <begin position="12"/>
        <end position="36"/>
    </location>
</feature>
<feature type="transmembrane region" description="Helical" evidence="2">
    <location>
        <begin position="132"/>
        <end position="152"/>
    </location>
</feature>
<feature type="transmembrane region" description="Helical" evidence="2">
    <location>
        <begin position="159"/>
        <end position="175"/>
    </location>
</feature>
<dbReference type="AlphaFoldDB" id="A0A7W9FNG3"/>
<feature type="transmembrane region" description="Helical" evidence="2">
    <location>
        <begin position="89"/>
        <end position="112"/>
    </location>
</feature>
<feature type="transmembrane region" description="Helical" evidence="2">
    <location>
        <begin position="256"/>
        <end position="274"/>
    </location>
</feature>
<evidence type="ECO:0000256" key="1">
    <source>
        <dbReference type="SAM" id="MobiDB-lite"/>
    </source>
</evidence>
<feature type="transmembrane region" description="Helical" evidence="2">
    <location>
        <begin position="56"/>
        <end position="77"/>
    </location>
</feature>
<feature type="transmembrane region" description="Helical" evidence="2">
    <location>
        <begin position="280"/>
        <end position="302"/>
    </location>
</feature>
<keyword evidence="4" id="KW-1185">Reference proteome</keyword>
<feature type="region of interest" description="Disordered" evidence="1">
    <location>
        <begin position="634"/>
        <end position="658"/>
    </location>
</feature>
<dbReference type="Proteomes" id="UP000523821">
    <property type="component" value="Unassembled WGS sequence"/>
</dbReference>
<comment type="caution">
    <text evidence="3">The sequence shown here is derived from an EMBL/GenBank/DDBJ whole genome shotgun (WGS) entry which is preliminary data.</text>
</comment>
<evidence type="ECO:0000313" key="4">
    <source>
        <dbReference type="Proteomes" id="UP000523821"/>
    </source>
</evidence>
<name>A0A7W9FNG3_9HYPH</name>